<gene>
    <name evidence="16" type="primary">rgy</name>
    <name evidence="22" type="ORF">B6F84_06970</name>
</gene>
<dbReference type="SMART" id="SM00436">
    <property type="entry name" value="TOP1Bc"/>
    <property type="match status" value="1"/>
</dbReference>
<evidence type="ECO:0000259" key="20">
    <source>
        <dbReference type="PROSITE" id="PS52036"/>
    </source>
</evidence>
<dbReference type="KEGG" id="aman:B6F84_06970"/>
<dbReference type="AlphaFoldDB" id="A0A1W6JZY4"/>
<reference evidence="22 23" key="1">
    <citation type="submission" date="2017-03" db="EMBL/GenBank/DDBJ databases">
        <title>Sulfur activation and transportation mechanism of thermophilic Archaea Acidianus manzaensis YN-25.</title>
        <authorList>
            <person name="Ma Y."/>
            <person name="Yang Y."/>
            <person name="Xia J."/>
        </authorList>
    </citation>
    <scope>NUCLEOTIDE SEQUENCE [LARGE SCALE GENOMIC DNA]</scope>
    <source>
        <strain evidence="22 23">YN-25</strain>
    </source>
</reference>
<accession>A0A1W6JZY4</accession>
<dbReference type="InterPro" id="IPR040569">
    <property type="entry name" value="Znf_Rg"/>
</dbReference>
<keyword evidence="7 16" id="KW-0863">Zinc-finger</keyword>
<evidence type="ECO:0000256" key="6">
    <source>
        <dbReference type="ARBA" id="ARBA00022741"/>
    </source>
</evidence>
<protein>
    <recommendedName>
        <fullName evidence="16 17">Reverse gyrase</fullName>
        <ecNumber evidence="16">5.6.2.-</ecNumber>
    </recommendedName>
</protein>
<dbReference type="InterPro" id="IPR027417">
    <property type="entry name" value="P-loop_NTPase"/>
</dbReference>
<keyword evidence="12 16" id="KW-0238">DNA-binding</keyword>
<evidence type="ECO:0000256" key="14">
    <source>
        <dbReference type="ARBA" id="ARBA00043976"/>
    </source>
</evidence>
<evidence type="ECO:0000256" key="15">
    <source>
        <dbReference type="ARBA" id="ARBA00049360"/>
    </source>
</evidence>
<evidence type="ECO:0000256" key="16">
    <source>
        <dbReference type="HAMAP-Rule" id="MF_01125"/>
    </source>
</evidence>
<dbReference type="NCBIfam" id="TIGR01054">
    <property type="entry name" value="rgy"/>
    <property type="match status" value="1"/>
</dbReference>
<dbReference type="Gene3D" id="3.40.50.140">
    <property type="match status" value="1"/>
</dbReference>
<dbReference type="InterPro" id="IPR013826">
    <property type="entry name" value="Topo_IA_cen_sub3"/>
</dbReference>
<proteinExistence type="inferred from homology"/>
<dbReference type="Pfam" id="PF17915">
    <property type="entry name" value="zf_Rg"/>
    <property type="match status" value="1"/>
</dbReference>
<feature type="domain" description="Helicase ATP-binding" evidence="19">
    <location>
        <begin position="94"/>
        <end position="297"/>
    </location>
</feature>
<dbReference type="GeneID" id="41590647"/>
<evidence type="ECO:0000259" key="18">
    <source>
        <dbReference type="PROSITE" id="PS50880"/>
    </source>
</evidence>
<dbReference type="InterPro" id="IPR014001">
    <property type="entry name" value="Helicase_ATP-bd"/>
</dbReference>
<keyword evidence="4 16" id="KW-0963">Cytoplasm</keyword>
<dbReference type="GO" id="GO:0008270">
    <property type="term" value="F:zinc ion binding"/>
    <property type="evidence" value="ECO:0007669"/>
    <property type="project" value="UniProtKB-UniRule"/>
</dbReference>
<dbReference type="InterPro" id="IPR005736">
    <property type="entry name" value="Reverse_gyrase"/>
</dbReference>
<evidence type="ECO:0000259" key="19">
    <source>
        <dbReference type="PROSITE" id="PS51192"/>
    </source>
</evidence>
<name>A0A1W6JZY4_9CREN</name>
<dbReference type="PRINTS" id="PR00417">
    <property type="entry name" value="PRTPISMRASEI"/>
</dbReference>
<dbReference type="GO" id="GO:0006260">
    <property type="term" value="P:DNA replication"/>
    <property type="evidence" value="ECO:0007669"/>
    <property type="project" value="UniProtKB-UniRule"/>
</dbReference>
<keyword evidence="8 16" id="KW-0862">Zinc</keyword>
<evidence type="ECO:0000313" key="23">
    <source>
        <dbReference type="Proteomes" id="UP000193404"/>
    </source>
</evidence>
<comment type="function">
    <text evidence="17">Modifies the topological state of DNA by introducing positive supercoils in an ATP-dependent process, increasing the linking number in steps of +1. Binds to single-stranded DNA, transiently cleaves and then rejoins the ends, introducing a positive supercoil in the process. The scissile phosphodiester is attacked by the catalytic tyrosine of the enzyme, resulting in the formation of a DNA-(5'-phosphotyrosyl)-enzyme intermediate. Involved in rewinding DNA strands in regions of the chromosome that have opened up to allow replication, transcription, DNA repair and/or for DNA protection.</text>
</comment>
<dbReference type="Pfam" id="PF00270">
    <property type="entry name" value="DEAD"/>
    <property type="match status" value="1"/>
</dbReference>
<dbReference type="SUPFAM" id="SSF52540">
    <property type="entry name" value="P-loop containing nucleoside triphosphate hydrolases"/>
    <property type="match status" value="2"/>
</dbReference>
<comment type="subunit">
    <text evidence="3 16">Monomer.</text>
</comment>
<evidence type="ECO:0000256" key="2">
    <source>
        <dbReference type="ARBA" id="ARBA00004496"/>
    </source>
</evidence>
<comment type="cofactor">
    <cofactor evidence="16">
        <name>Zn(2+)</name>
        <dbReference type="ChEBI" id="CHEBI:29105"/>
    </cofactor>
    <text evidence="16">Binds 1 or 2 zinc ions per subunit.</text>
</comment>
<dbReference type="SMART" id="SM00487">
    <property type="entry name" value="DEXDc"/>
    <property type="match status" value="1"/>
</dbReference>
<comment type="miscellaneous">
    <text evidence="16">This enzyme is the only unique feature of hyperthermophilic bacteria/archaea known and seems to be essential for adaptation to life at high temperatures. It may play a role in stabilization of DNA at high temperatures.</text>
</comment>
<evidence type="ECO:0000256" key="7">
    <source>
        <dbReference type="ARBA" id="ARBA00022771"/>
    </source>
</evidence>
<dbReference type="RefSeq" id="WP_187152654.1">
    <property type="nucleotide sequence ID" value="NZ_CP020477.1"/>
</dbReference>
<dbReference type="GO" id="GO:0016887">
    <property type="term" value="F:ATP hydrolysis activity"/>
    <property type="evidence" value="ECO:0007669"/>
    <property type="project" value="RHEA"/>
</dbReference>
<dbReference type="PROSITE" id="PS50880">
    <property type="entry name" value="TOPRIM"/>
    <property type="match status" value="1"/>
</dbReference>
<dbReference type="STRING" id="282676.B6F84_06970"/>
<dbReference type="Pfam" id="PF01751">
    <property type="entry name" value="Toprim"/>
    <property type="match status" value="1"/>
</dbReference>
<dbReference type="InterPro" id="IPR003602">
    <property type="entry name" value="Topo_IA_DNA-bd_dom"/>
</dbReference>
<keyword evidence="5 16" id="KW-0479">Metal-binding</keyword>
<dbReference type="Gene3D" id="3.40.50.300">
    <property type="entry name" value="P-loop containing nucleotide triphosphate hydrolases"/>
    <property type="match status" value="3"/>
</dbReference>
<dbReference type="InterPro" id="IPR023405">
    <property type="entry name" value="Topo_IA_core_domain"/>
</dbReference>
<dbReference type="EMBL" id="CP020477">
    <property type="protein sequence ID" value="ARM75802.1"/>
    <property type="molecule type" value="Genomic_DNA"/>
</dbReference>
<dbReference type="HAMAP" id="MF_01125">
    <property type="entry name" value="Reverse_gyrase"/>
    <property type="match status" value="1"/>
</dbReference>
<dbReference type="PROSITE" id="PS52036">
    <property type="entry name" value="ZF_RG_N"/>
    <property type="match status" value="1"/>
</dbReference>
<keyword evidence="11 16" id="KW-0799">Topoisomerase</keyword>
<dbReference type="GO" id="GO:0160097">
    <property type="term" value="F:reverse gyrase activity"/>
    <property type="evidence" value="ECO:0007669"/>
    <property type="project" value="UniProtKB-UniRule"/>
</dbReference>
<dbReference type="Gene3D" id="1.10.460.10">
    <property type="entry name" value="Topoisomerase I, domain 2"/>
    <property type="match status" value="1"/>
</dbReference>
<keyword evidence="9 16" id="KW-0067">ATP-binding</keyword>
<dbReference type="CDD" id="cd17924">
    <property type="entry name" value="DDXDc_reverse_gyrase"/>
    <property type="match status" value="1"/>
</dbReference>
<dbReference type="GO" id="GO:0005737">
    <property type="term" value="C:cytoplasm"/>
    <property type="evidence" value="ECO:0007669"/>
    <property type="project" value="UniProtKB-SubCell"/>
</dbReference>
<evidence type="ECO:0000256" key="9">
    <source>
        <dbReference type="ARBA" id="ARBA00022840"/>
    </source>
</evidence>
<comment type="similarity">
    <text evidence="14 16">In the N-terminal section; belongs to the DEAD box helicase family. DDVD subfamily.</text>
</comment>
<dbReference type="SUPFAM" id="SSF56712">
    <property type="entry name" value="Prokaryotic type I DNA topoisomerase"/>
    <property type="match status" value="1"/>
</dbReference>
<evidence type="ECO:0000256" key="8">
    <source>
        <dbReference type="ARBA" id="ARBA00022833"/>
    </source>
</evidence>
<dbReference type="InterPro" id="IPR013824">
    <property type="entry name" value="Topo_IA_cen_sub1"/>
</dbReference>
<evidence type="ECO:0000256" key="11">
    <source>
        <dbReference type="ARBA" id="ARBA00023029"/>
    </source>
</evidence>
<dbReference type="PANTHER" id="PTHR43505:SF1">
    <property type="entry name" value="REVERSE GYRASE"/>
    <property type="match status" value="1"/>
</dbReference>
<dbReference type="CDD" id="cd00186">
    <property type="entry name" value="TOP1Ac"/>
    <property type="match status" value="1"/>
</dbReference>
<evidence type="ECO:0000256" key="10">
    <source>
        <dbReference type="ARBA" id="ARBA00022842"/>
    </source>
</evidence>
<feature type="domain" description="Toprim" evidence="18">
    <location>
        <begin position="612"/>
        <end position="774"/>
    </location>
</feature>
<feature type="region of interest" description="Topoisomerase I" evidence="16">
    <location>
        <begin position="608"/>
        <end position="1234"/>
    </location>
</feature>
<keyword evidence="6 16" id="KW-0547">Nucleotide-binding</keyword>
<comment type="cofactor">
    <cofactor evidence="1">
        <name>Mg(2+)</name>
        <dbReference type="ChEBI" id="CHEBI:18420"/>
    </cofactor>
</comment>
<evidence type="ECO:0000259" key="21">
    <source>
        <dbReference type="PROSITE" id="PS52039"/>
    </source>
</evidence>
<keyword evidence="16" id="KW-0378">Hydrolase</keyword>
<dbReference type="GO" id="GO:0003677">
    <property type="term" value="F:DNA binding"/>
    <property type="evidence" value="ECO:0007669"/>
    <property type="project" value="UniProtKB-UniRule"/>
</dbReference>
<comment type="function">
    <text evidence="16">Modifies the topological state of DNA by introducing positive supercoils in an ATP-dependent process, increasing the linking number in steps of +1. Binds to single-stranded DNA, transiently cleaves and then rejoins the ends, introducing a positive supercoil in the process. The scissile phosphodiester is attacked by the catalytic tyrosine of the enzyme, resulting in the formation of a DNA-(5'-phosphotyrosyl)-enzyme intermediate. Probably involved in rewinding DNA strands in regions of the chromosome that have opened up to allow replication, transcription, DNA repair and/or for DNA protection.</text>
</comment>
<evidence type="ECO:0000256" key="1">
    <source>
        <dbReference type="ARBA" id="ARBA00001946"/>
    </source>
</evidence>
<dbReference type="SMART" id="SM00437">
    <property type="entry name" value="TOP1Ac"/>
    <property type="match status" value="1"/>
</dbReference>
<dbReference type="PANTHER" id="PTHR43505">
    <property type="entry name" value="REVERSE GYRASE"/>
    <property type="match status" value="1"/>
</dbReference>
<evidence type="ECO:0000256" key="3">
    <source>
        <dbReference type="ARBA" id="ARBA00011245"/>
    </source>
</evidence>
<dbReference type="Proteomes" id="UP000193404">
    <property type="component" value="Chromosome"/>
</dbReference>
<dbReference type="InterPro" id="IPR034142">
    <property type="entry name" value="TOPRIM_RevGyr"/>
</dbReference>
<evidence type="ECO:0000256" key="17">
    <source>
        <dbReference type="RuleBase" id="RU004026"/>
    </source>
</evidence>
<feature type="domain" description="RG N-terminal-type" evidence="20">
    <location>
        <begin position="4"/>
        <end position="42"/>
    </location>
</feature>
<dbReference type="PROSITE" id="PS51192">
    <property type="entry name" value="HELICASE_ATP_BIND_1"/>
    <property type="match status" value="1"/>
</dbReference>
<organism evidence="22 23">
    <name type="scientific">Acidianus manzaensis</name>
    <dbReference type="NCBI Taxonomy" id="282676"/>
    <lineage>
        <taxon>Archaea</taxon>
        <taxon>Thermoproteota</taxon>
        <taxon>Thermoprotei</taxon>
        <taxon>Sulfolobales</taxon>
        <taxon>Sulfolobaceae</taxon>
        <taxon>Acidianus</taxon>
    </lineage>
</organism>
<evidence type="ECO:0000313" key="22">
    <source>
        <dbReference type="EMBL" id="ARM75802.1"/>
    </source>
</evidence>
<dbReference type="GO" id="GO:0006265">
    <property type="term" value="P:DNA topological change"/>
    <property type="evidence" value="ECO:0007669"/>
    <property type="project" value="UniProtKB-UniRule"/>
</dbReference>
<dbReference type="SMART" id="SM00493">
    <property type="entry name" value="TOPRIM"/>
    <property type="match status" value="1"/>
</dbReference>
<evidence type="ECO:0000256" key="13">
    <source>
        <dbReference type="ARBA" id="ARBA00023235"/>
    </source>
</evidence>
<feature type="domain" description="Topo IA-type catalytic" evidence="21">
    <location>
        <begin position="790"/>
        <end position="1234"/>
    </location>
</feature>
<dbReference type="OrthoDB" id="30963at2157"/>
<evidence type="ECO:0000256" key="12">
    <source>
        <dbReference type="ARBA" id="ARBA00023125"/>
    </source>
</evidence>
<dbReference type="GO" id="GO:0008094">
    <property type="term" value="F:ATP-dependent activity, acting on DNA"/>
    <property type="evidence" value="ECO:0007669"/>
    <property type="project" value="UniProtKB-UniRule"/>
</dbReference>
<dbReference type="PROSITE" id="PS52039">
    <property type="entry name" value="TOPO_IA_2"/>
    <property type="match status" value="1"/>
</dbReference>
<dbReference type="GO" id="GO:0005524">
    <property type="term" value="F:ATP binding"/>
    <property type="evidence" value="ECO:0007669"/>
    <property type="project" value="UniProtKB-UniRule"/>
</dbReference>
<feature type="active site" description="O-(5'-phospho-DNA)-tyrosine intermediate" evidence="16">
    <location>
        <position position="947"/>
    </location>
</feature>
<dbReference type="CDD" id="cd03361">
    <property type="entry name" value="TOPRIM_TopoIA_RevGyr"/>
    <property type="match status" value="1"/>
</dbReference>
<dbReference type="Pfam" id="PF01131">
    <property type="entry name" value="Topoisom_bac"/>
    <property type="match status" value="1"/>
</dbReference>
<dbReference type="InterPro" id="IPR013497">
    <property type="entry name" value="Topo_IA_cen"/>
</dbReference>
<dbReference type="InterPro" id="IPR011545">
    <property type="entry name" value="DEAD/DEAH_box_helicase_dom"/>
</dbReference>
<keyword evidence="23" id="KW-1185">Reference proteome</keyword>
<dbReference type="Gene3D" id="1.10.290.10">
    <property type="entry name" value="Topoisomerase I, domain 4"/>
    <property type="match status" value="1"/>
</dbReference>
<keyword evidence="13 16" id="KW-0413">Isomerase</keyword>
<evidence type="ECO:0000256" key="4">
    <source>
        <dbReference type="ARBA" id="ARBA00022490"/>
    </source>
</evidence>
<dbReference type="EC" id="5.6.2.-" evidence="16"/>
<comment type="domain">
    <text evidence="16">Introduction of positive supercoils requires the cooperation of both domains. The helicase-like domain probably does not directly unwind DNA, but more likely acts by driving ATP-dependent conformational changes within the whole enzyme. A beta hairpin in the 'latch' region of the N-terminal domain plays a regulatory role in the enzyme, repressing topoisomerase activity in the absence of ATP and preventing the enzyme from acting as an ATP-independent relaxing enzyme; it also helps to coordinate nucleotide hydrolysis by the ATPase domain with the supercoiling activity of the topoisomerase domain.</text>
</comment>
<dbReference type="PROSITE" id="PS52037">
    <property type="entry name" value="ZF_RG_C"/>
    <property type="match status" value="1"/>
</dbReference>
<dbReference type="InterPro" id="IPR003601">
    <property type="entry name" value="Topo_IA_2"/>
</dbReference>
<feature type="binding site" evidence="16">
    <location>
        <position position="90"/>
    </location>
    <ligand>
        <name>ATP</name>
        <dbReference type="ChEBI" id="CHEBI:30616"/>
    </ligand>
</feature>
<comment type="catalytic activity">
    <reaction evidence="15 16 17">
        <text>ATP + H2O = ADP + phosphate + H(+)</text>
        <dbReference type="Rhea" id="RHEA:13065"/>
        <dbReference type="ChEBI" id="CHEBI:15377"/>
        <dbReference type="ChEBI" id="CHEBI:15378"/>
        <dbReference type="ChEBI" id="CHEBI:30616"/>
        <dbReference type="ChEBI" id="CHEBI:43474"/>
        <dbReference type="ChEBI" id="CHEBI:456216"/>
    </reaction>
</comment>
<dbReference type="Gene3D" id="2.60.510.20">
    <property type="match status" value="1"/>
</dbReference>
<dbReference type="InterPro" id="IPR006171">
    <property type="entry name" value="TOPRIM_dom"/>
</dbReference>
<evidence type="ECO:0000256" key="5">
    <source>
        <dbReference type="ARBA" id="ARBA00022723"/>
    </source>
</evidence>
<dbReference type="CDD" id="cd18798">
    <property type="entry name" value="SF2_C_reverse_gyrase"/>
    <property type="match status" value="1"/>
</dbReference>
<keyword evidence="10" id="KW-0460">Magnesium</keyword>
<comment type="subcellular location">
    <subcellularLocation>
        <location evidence="2 16">Cytoplasm</location>
    </subcellularLocation>
</comment>
<sequence>MNEQLPEVVYMNSCPNCGCDITSSKLYRGSACHSCVPNDKTFNSLRDLINYLIDTNKLKKLNSYYHNLLEFEKVEDLFKNILGSPPIGPQRSWIIRALRGESFAIIAPPGLGKTTFGIIMSLYFSRLHNKTLMLFPTKTLVTQVIQKIQEMSKSLDFTPKLVYYYSGLSQSSKQELEKAISQDDFDIFLSTSRYLMANFDTVFNHNYKYIFVDDIDSVLKSGKSALVILKLAGFSEEDIDTVRDLLRKSRNDPNVFDEIRKIREKKIKDRISIFSSATITKSNPVFSSLMGFRPGSASIYLRNVIDSYAYINSMNDSDLIALINKIVNKLGSGGLIFVPVDKGTEFAQYIAKNISGIKAEAISSSSVKKLEKFEDGEIDSLVGVATHYGILVRGIDIPWRIKYALFVGIPRFRFKLGETMHPIAMLKMLTLISLIVKDDNITKVYRIVRNYLRRTSPTALAMIAKSVKEGNISDKYIQEGYDIVNKYLKDKEILAKISEIGDLSIIGDYVTTPDYLTYIQASGRTSRIFGGELTTGLSILLVDDKKLFELLNRKLSLVLDSINWNIIDIDNNKIGNWDLLDLKNKIESEREKIEKIKKEGILVSESIGNIKTVLFIVESPNKARTISNFFSKPTIRNFGNLLIYETVMGDKLLMVTASEGHLYDLTTKNLGIHGIEVKENHDKEFIPYYNTIKRCDKGHQFTEYGENKTCPICGSTNIKDKANVIESLKQVALEADEILIGTDPDVEGEKIAWDLYFTLRPFNANIKRAEFHEVTRRAIVSAINNSRAFSIPLLQSQIVRRIEDRWIGFSLSSKLQTEFWNTYCGNVLKNDNCTTLNRNLSAGRVQTPVLGWVVNRYNQYNTTKRIVYIVKFLNSLSVLVPRQENVSKNSNIKILIDNVSKESTTFGPLPPYTTDTLLSDSSNLYGISASETMRIAQDLFEMGLITYHRTDSTRISNTGIGIAENYLKQMLGDNYKAIFKPRTWGEGGAHEAIRPTKPLDEKQLRAAIEEGDLVLSKRLTLNHYRIYGIIFSRFISSQLVPLNIDKLHVKIKAMSNGKEIKIETPELDLLMNISLPNNINLENLSLYYPKIYFATRDSSYSDTVNKILNCMNNKNCEFDGVITGSITKSDYSLYTQGELITEMKNKKIGRPSTYATIISTLLKRGYIIESRKVKRIVPSKLGTNVYEFLINNYSKFVSEDRTRDLLERMDRIEEGKEDYRQVLKQLYSEIQSIG</sequence>
<comment type="similarity">
    <text evidence="16">In the C-terminal section; belongs to the type IA topoisomerase family.</text>
</comment>